<gene>
    <name evidence="1" type="ORF">SAMN04488121_104348</name>
</gene>
<dbReference type="EMBL" id="FNBN01000004">
    <property type="protein sequence ID" value="SDG46010.1"/>
    <property type="molecule type" value="Genomic_DNA"/>
</dbReference>
<sequence length="69" mass="8195">MITEESAFSILQLDGSATAEEITARYEALKFQYKKIKDETGDLKTRLAYQLKQIELDDVYIYFRRKQRI</sequence>
<name>A0A1G7UGW4_CHIFI</name>
<dbReference type="AlphaFoldDB" id="A0A1G7UGW4"/>
<organism evidence="1 2">
    <name type="scientific">Chitinophaga filiformis</name>
    <name type="common">Myxococcus filiformis</name>
    <name type="synonym">Flexibacter filiformis</name>
    <dbReference type="NCBI Taxonomy" id="104663"/>
    <lineage>
        <taxon>Bacteria</taxon>
        <taxon>Pseudomonadati</taxon>
        <taxon>Bacteroidota</taxon>
        <taxon>Chitinophagia</taxon>
        <taxon>Chitinophagales</taxon>
        <taxon>Chitinophagaceae</taxon>
        <taxon>Chitinophaga</taxon>
    </lineage>
</organism>
<dbReference type="Proteomes" id="UP000199045">
    <property type="component" value="Unassembled WGS sequence"/>
</dbReference>
<reference evidence="1 2" key="1">
    <citation type="submission" date="2016-10" db="EMBL/GenBank/DDBJ databases">
        <authorList>
            <person name="de Groot N.N."/>
        </authorList>
    </citation>
    <scope>NUCLEOTIDE SEQUENCE [LARGE SCALE GENOMIC DNA]</scope>
    <source>
        <strain evidence="1 2">DSM 527</strain>
    </source>
</reference>
<evidence type="ECO:0000313" key="2">
    <source>
        <dbReference type="Proteomes" id="UP000199045"/>
    </source>
</evidence>
<proteinExistence type="predicted"/>
<evidence type="ECO:0008006" key="3">
    <source>
        <dbReference type="Google" id="ProtNLM"/>
    </source>
</evidence>
<evidence type="ECO:0000313" key="1">
    <source>
        <dbReference type="EMBL" id="SDG46010.1"/>
    </source>
</evidence>
<dbReference type="STRING" id="104663.SAMN04488121_104348"/>
<accession>A0A1G7UGW4</accession>
<dbReference type="OrthoDB" id="677245at2"/>
<dbReference type="RefSeq" id="WP_089834518.1">
    <property type="nucleotide sequence ID" value="NZ_FNBN01000004.1"/>
</dbReference>
<protein>
    <recommendedName>
        <fullName evidence="3">DnaJ domain-containing protein</fullName>
    </recommendedName>
</protein>